<evidence type="ECO:0000259" key="6">
    <source>
        <dbReference type="PROSITE" id="PS00498"/>
    </source>
</evidence>
<dbReference type="PANTHER" id="PTHR11474">
    <property type="entry name" value="TYROSINASE FAMILY MEMBER"/>
    <property type="match status" value="1"/>
</dbReference>
<dbReference type="GO" id="GO:0016491">
    <property type="term" value="F:oxidoreductase activity"/>
    <property type="evidence" value="ECO:0007669"/>
    <property type="project" value="InterPro"/>
</dbReference>
<dbReference type="GO" id="GO:0046872">
    <property type="term" value="F:metal ion binding"/>
    <property type="evidence" value="ECO:0007669"/>
    <property type="project" value="UniProtKB-KW"/>
</dbReference>
<evidence type="ECO:0000259" key="5">
    <source>
        <dbReference type="PROSITE" id="PS00497"/>
    </source>
</evidence>
<sequence length="603" mass="65114">MHAHTTLALSLSVGLASAIPACKLANTTTTTTVPAYALPEVTVAPQEKQIVDLRSQISSLKEELSSQLAVSATQCNAPAGMSPAATPANGPKGNKGCPSGDNPSATHSAVNWSYFKTAHMSRLPATSAAPYPAASDSASKPDGYSKPADNHEPHFYSKPEDYNTKPTSSAAASSAAESTEAPFPYTSYTNGTASHYPTGSSSALSSGALSTGVSLSTSQTVSSSSTTTSLSPTYIPQLSDYTSAEIEGGDALEDASKVATQRLQERELDGSCTFETARVRTEFRKMSNDDRKSFTDAVLCLKQVPTSVDQSAYPGVQSRYDEYVATHINMTMNIHVTADFLAWHRNFVAHFEEDLINLCGYTGSMPYWDWARDAYAPHESEVFNGDEFSLGSDGVYVGGRGDTYLGLMDVTFPPGTGGGCVHSGPFSEGNFVSTLGPLDSPYGDNVANSYDYNERCLVRDLNVFFSSRYNTYANVTQLLLGQDNIQFFQAEMQGFYGDNKLGIHGAGHWLGGGPSQMQDFHSSPNDPIFFLHHAMIDRVWAIWQALDVEERQRAIYGTSTLNNSPPSPEKHLTDSIPFGFVGQNEIFGDLMDTMGGKYCYRYE</sequence>
<accession>A0AB34KIL7</accession>
<dbReference type="Pfam" id="PF00264">
    <property type="entry name" value="Tyrosinase"/>
    <property type="match status" value="1"/>
</dbReference>
<comment type="caution">
    <text evidence="7">The sequence shown here is derived from an EMBL/GenBank/DDBJ whole genome shotgun (WGS) entry which is preliminary data.</text>
</comment>
<feature type="region of interest" description="Disordered" evidence="3">
    <location>
        <begin position="77"/>
        <end position="103"/>
    </location>
</feature>
<feature type="compositionally biased region" description="Low complexity" evidence="3">
    <location>
        <begin position="167"/>
        <end position="180"/>
    </location>
</feature>
<dbReference type="Proteomes" id="UP000803884">
    <property type="component" value="Unassembled WGS sequence"/>
</dbReference>
<feature type="compositionally biased region" description="Low complexity" evidence="3">
    <location>
        <begin position="127"/>
        <end position="141"/>
    </location>
</feature>
<evidence type="ECO:0000256" key="2">
    <source>
        <dbReference type="ARBA" id="ARBA00023008"/>
    </source>
</evidence>
<gene>
    <name evidence="7" type="ORF">WHR41_08301</name>
</gene>
<organism evidence="7 8">
    <name type="scientific">Cladosporium halotolerans</name>
    <dbReference type="NCBI Taxonomy" id="1052096"/>
    <lineage>
        <taxon>Eukaryota</taxon>
        <taxon>Fungi</taxon>
        <taxon>Dikarya</taxon>
        <taxon>Ascomycota</taxon>
        <taxon>Pezizomycotina</taxon>
        <taxon>Dothideomycetes</taxon>
        <taxon>Dothideomycetidae</taxon>
        <taxon>Cladosporiales</taxon>
        <taxon>Cladosporiaceae</taxon>
        <taxon>Cladosporium</taxon>
    </lineage>
</organism>
<feature type="region of interest" description="Disordered" evidence="3">
    <location>
        <begin position="127"/>
        <end position="180"/>
    </location>
</feature>
<dbReference type="Gene3D" id="1.10.1280.10">
    <property type="entry name" value="Di-copper center containing domain from catechol oxidase"/>
    <property type="match status" value="1"/>
</dbReference>
<evidence type="ECO:0000256" key="1">
    <source>
        <dbReference type="ARBA" id="ARBA00022723"/>
    </source>
</evidence>
<reference evidence="7 8" key="1">
    <citation type="journal article" date="2020" name="Microbiol. Resour. Announc.">
        <title>Draft Genome Sequence of a Cladosporium Species Isolated from the Mesophotic Ascidian Didemnum maculosum.</title>
        <authorList>
            <person name="Gioti A."/>
            <person name="Siaperas R."/>
            <person name="Nikolaivits E."/>
            <person name="Le Goff G."/>
            <person name="Ouazzani J."/>
            <person name="Kotoulas G."/>
            <person name="Topakas E."/>
        </authorList>
    </citation>
    <scope>NUCLEOTIDE SEQUENCE [LARGE SCALE GENOMIC DNA]</scope>
    <source>
        <strain evidence="7 8">TM138-S3</strain>
    </source>
</reference>
<keyword evidence="1" id="KW-0479">Metal-binding</keyword>
<dbReference type="SUPFAM" id="SSF48056">
    <property type="entry name" value="Di-copper centre-containing domain"/>
    <property type="match status" value="1"/>
</dbReference>
<keyword evidence="4" id="KW-0732">Signal</keyword>
<dbReference type="RefSeq" id="XP_069226205.1">
    <property type="nucleotide sequence ID" value="XM_069376905.1"/>
</dbReference>
<evidence type="ECO:0000256" key="4">
    <source>
        <dbReference type="SAM" id="SignalP"/>
    </source>
</evidence>
<feature type="domain" description="Tyrosinase copper-binding" evidence="5">
    <location>
        <begin position="335"/>
        <end position="352"/>
    </location>
</feature>
<dbReference type="InterPro" id="IPR002227">
    <property type="entry name" value="Tyrosinase_Cu-bd"/>
</dbReference>
<dbReference type="PROSITE" id="PS00498">
    <property type="entry name" value="TYROSINASE_2"/>
    <property type="match status" value="1"/>
</dbReference>
<feature type="signal peptide" evidence="4">
    <location>
        <begin position="1"/>
        <end position="18"/>
    </location>
</feature>
<dbReference type="PANTHER" id="PTHR11474:SF126">
    <property type="entry name" value="TYROSINASE-LIKE PROTEIN TYR-1-RELATED"/>
    <property type="match status" value="1"/>
</dbReference>
<keyword evidence="2" id="KW-0186">Copper</keyword>
<dbReference type="InterPro" id="IPR008922">
    <property type="entry name" value="Di-copper_centre_dom_sf"/>
</dbReference>
<feature type="compositionally biased region" description="Basic and acidic residues" evidence="3">
    <location>
        <begin position="148"/>
        <end position="163"/>
    </location>
</feature>
<dbReference type="PROSITE" id="PS00497">
    <property type="entry name" value="TYROSINASE_1"/>
    <property type="match status" value="1"/>
</dbReference>
<feature type="chain" id="PRO_5044245756" description="Tyrosinase copper-binding domain-containing protein" evidence="4">
    <location>
        <begin position="19"/>
        <end position="603"/>
    </location>
</feature>
<dbReference type="EMBL" id="JAAQHG020000039">
    <property type="protein sequence ID" value="KAL1583098.1"/>
    <property type="molecule type" value="Genomic_DNA"/>
</dbReference>
<evidence type="ECO:0000313" key="7">
    <source>
        <dbReference type="EMBL" id="KAL1583098.1"/>
    </source>
</evidence>
<dbReference type="PRINTS" id="PR00092">
    <property type="entry name" value="TYROSINASE"/>
</dbReference>
<dbReference type="AlphaFoldDB" id="A0AB34KIL7"/>
<evidence type="ECO:0000313" key="8">
    <source>
        <dbReference type="Proteomes" id="UP000803884"/>
    </source>
</evidence>
<protein>
    <recommendedName>
        <fullName evidence="5 6">Tyrosinase copper-binding domain-containing protein</fullName>
    </recommendedName>
</protein>
<dbReference type="GeneID" id="96009743"/>
<keyword evidence="8" id="KW-1185">Reference proteome</keyword>
<dbReference type="InterPro" id="IPR050316">
    <property type="entry name" value="Tyrosinase/Hemocyanin"/>
</dbReference>
<name>A0AB34KIL7_9PEZI</name>
<evidence type="ECO:0000256" key="3">
    <source>
        <dbReference type="SAM" id="MobiDB-lite"/>
    </source>
</evidence>
<feature type="domain" description="Tyrosinase copper-binding" evidence="6">
    <location>
        <begin position="526"/>
        <end position="537"/>
    </location>
</feature>
<proteinExistence type="predicted"/>